<comment type="caution">
    <text evidence="1">The sequence shown here is derived from an EMBL/GenBank/DDBJ whole genome shotgun (WGS) entry which is preliminary data.</text>
</comment>
<organism evidence="1 2">
    <name type="scientific">Clarias magur</name>
    <name type="common">Asian catfish</name>
    <name type="synonym">Macropteronotus magur</name>
    <dbReference type="NCBI Taxonomy" id="1594786"/>
    <lineage>
        <taxon>Eukaryota</taxon>
        <taxon>Metazoa</taxon>
        <taxon>Chordata</taxon>
        <taxon>Craniata</taxon>
        <taxon>Vertebrata</taxon>
        <taxon>Euteleostomi</taxon>
        <taxon>Actinopterygii</taxon>
        <taxon>Neopterygii</taxon>
        <taxon>Teleostei</taxon>
        <taxon>Ostariophysi</taxon>
        <taxon>Siluriformes</taxon>
        <taxon>Clariidae</taxon>
        <taxon>Clarias</taxon>
    </lineage>
</organism>
<sequence length="82" mass="9141">MDAHLCHGCYGLLHPQPAMLHLAQGFTHELLSDRMLEPALIKVSACIGENRTLLSRILSDLSGIDSRRERERERVSGCQSEA</sequence>
<protein>
    <submittedName>
        <fullName evidence="1">Protein GrpE</fullName>
    </submittedName>
</protein>
<evidence type="ECO:0000313" key="1">
    <source>
        <dbReference type="EMBL" id="KAF5898464.1"/>
    </source>
</evidence>
<accession>A0A8J4UFM2</accession>
<gene>
    <name evidence="1" type="primary">grpE</name>
    <name evidence="1" type="ORF">DAT39_011810</name>
</gene>
<dbReference type="AlphaFoldDB" id="A0A8J4UFM2"/>
<keyword evidence="2" id="KW-1185">Reference proteome</keyword>
<evidence type="ECO:0000313" key="2">
    <source>
        <dbReference type="Proteomes" id="UP000727407"/>
    </source>
</evidence>
<name>A0A8J4UFM2_CLAMG</name>
<reference evidence="1" key="1">
    <citation type="submission" date="2020-07" db="EMBL/GenBank/DDBJ databases">
        <title>Clarias magur genome sequencing, assembly and annotation.</title>
        <authorList>
            <person name="Kushwaha B."/>
            <person name="Kumar R."/>
            <person name="Das P."/>
            <person name="Joshi C.G."/>
            <person name="Kumar D."/>
            <person name="Nagpure N.S."/>
            <person name="Pandey M."/>
            <person name="Agarwal S."/>
            <person name="Srivastava S."/>
            <person name="Singh M."/>
            <person name="Sahoo L."/>
            <person name="Jayasankar P."/>
            <person name="Meher P.K."/>
            <person name="Koringa P.G."/>
            <person name="Iquebal M.A."/>
            <person name="Das S.P."/>
            <person name="Bit A."/>
            <person name="Patnaik S."/>
            <person name="Patel N."/>
            <person name="Shah T.M."/>
            <person name="Hinsu A."/>
            <person name="Jena J.K."/>
        </authorList>
    </citation>
    <scope>NUCLEOTIDE SEQUENCE</scope>
    <source>
        <strain evidence="1">CIFAMagur01</strain>
        <tissue evidence="1">Testis</tissue>
    </source>
</reference>
<dbReference type="EMBL" id="QNUK01000198">
    <property type="protein sequence ID" value="KAF5898464.1"/>
    <property type="molecule type" value="Genomic_DNA"/>
</dbReference>
<dbReference type="Proteomes" id="UP000727407">
    <property type="component" value="Unassembled WGS sequence"/>
</dbReference>
<proteinExistence type="predicted"/>